<protein>
    <submittedName>
        <fullName evidence="1">Uncharacterized protein</fullName>
    </submittedName>
</protein>
<dbReference type="Proteomes" id="UP000230859">
    <property type="component" value="Unassembled WGS sequence"/>
</dbReference>
<comment type="caution">
    <text evidence="1">The sequence shown here is derived from an EMBL/GenBank/DDBJ whole genome shotgun (WGS) entry which is preliminary data.</text>
</comment>
<evidence type="ECO:0000313" key="1">
    <source>
        <dbReference type="EMBL" id="PIQ85214.1"/>
    </source>
</evidence>
<sequence length="691" mass="79518">MFGMLEWIEKRARQSSKTGFLSQHPGLRSFGKTSLLQLKHQAALRQQKKCIRTKDEICSYLKRYQVKRFAVLLDQTSQYLRLSDHVPFEPVDYYTFDLRTVGDKIGNKIVKAIGEKMSFDDMDGWLVMSLNPMTGYMLNHFLFNHQKESQIVVRLSMAKTVAYYSYVDFFSGSVATQIYIHHYLNRLYDITFPIDLRYCIKTLQGEQVASGQWMIPPDGTKTINGNNFQLGDFQGYIEIEFELESITTPIKPFFHMWVDYVSADSIATNHQSGFGTFGHDVCFIRGYIPDTQKDLRLVASVFNFRCAKKVQPTAILEYTQANKRMSIERPLQTIRRGEMILADINELFSDVLTNGASAIRLLIKSKESIHRPNYYHQEKGKAGWVDTYHATGKTYAGEKSGNPFKPANTIGKVYTAAELKRLSAARLHPWQLSYPIFPAAMEIESILGHQAECDYPINDFKLTFFNQEGQIIHEAEERFDYEEKVFFNVNEWMREKHIPLHEGMLMVTPAPGVQLIPYQFAMMAALKHKRNPYLTTTAIGAGLQNVPFYLDPLKPRSIQYTNCFLQTTDVFGRGVYDQKHDTLFVVIHASAQQGYHRTIYCEIDVYTEKGDRFVARRSIRPQTVMMFWLSDLIRELSISQTRGAYAVWVRSNDAFLQGFHVIKRQSDHSISIEHMFGGSIPTPGRQSGILN</sequence>
<dbReference type="EMBL" id="PCVY01000072">
    <property type="protein sequence ID" value="PIQ85214.1"/>
    <property type="molecule type" value="Genomic_DNA"/>
</dbReference>
<name>A0A2H0LNH9_9BACT</name>
<organism evidence="1 2">
    <name type="scientific">Candidatus Abzuiibacterium crystallinum</name>
    <dbReference type="NCBI Taxonomy" id="1974748"/>
    <lineage>
        <taxon>Bacteria</taxon>
        <taxon>Pseudomonadati</taxon>
        <taxon>Candidatus Omnitrophota</taxon>
        <taxon>Candidatus Abzuiibacterium</taxon>
    </lineage>
</organism>
<proteinExistence type="predicted"/>
<gene>
    <name evidence="1" type="ORF">COV74_09655</name>
</gene>
<accession>A0A2H0LNH9</accession>
<reference evidence="1 2" key="1">
    <citation type="submission" date="2017-09" db="EMBL/GenBank/DDBJ databases">
        <title>Depth-based differentiation of microbial function through sediment-hosted aquifers and enrichment of novel symbionts in the deep terrestrial subsurface.</title>
        <authorList>
            <person name="Probst A.J."/>
            <person name="Ladd B."/>
            <person name="Jarett J.K."/>
            <person name="Geller-Mcgrath D.E."/>
            <person name="Sieber C.M."/>
            <person name="Emerson J.B."/>
            <person name="Anantharaman K."/>
            <person name="Thomas B.C."/>
            <person name="Malmstrom R."/>
            <person name="Stieglmeier M."/>
            <person name="Klingl A."/>
            <person name="Woyke T."/>
            <person name="Ryan C.M."/>
            <person name="Banfield J.F."/>
        </authorList>
    </citation>
    <scope>NUCLEOTIDE SEQUENCE [LARGE SCALE GENOMIC DNA]</scope>
    <source>
        <strain evidence="1">CG11_big_fil_rev_8_21_14_0_20_45_26</strain>
    </source>
</reference>
<dbReference type="AlphaFoldDB" id="A0A2H0LNH9"/>
<evidence type="ECO:0000313" key="2">
    <source>
        <dbReference type="Proteomes" id="UP000230859"/>
    </source>
</evidence>